<protein>
    <recommendedName>
        <fullName evidence="5">Alanine racemase</fullName>
        <ecNumber evidence="5">5.1.1.1</ecNumber>
    </recommendedName>
</protein>
<dbReference type="PRINTS" id="PR00992">
    <property type="entry name" value="ALARACEMASE"/>
</dbReference>
<dbReference type="EMBL" id="BSOT01000009">
    <property type="protein sequence ID" value="GLR72437.1"/>
    <property type="molecule type" value="Genomic_DNA"/>
</dbReference>
<proteinExistence type="inferred from homology"/>
<evidence type="ECO:0000256" key="6">
    <source>
        <dbReference type="PIRSR" id="PIRSR600821-50"/>
    </source>
</evidence>
<dbReference type="InterPro" id="IPR000821">
    <property type="entry name" value="Ala_racemase"/>
</dbReference>
<evidence type="ECO:0000256" key="5">
    <source>
        <dbReference type="HAMAP-Rule" id="MF_01201"/>
    </source>
</evidence>
<keyword evidence="4 5" id="KW-0413">Isomerase</keyword>
<comment type="function">
    <text evidence="5">Catalyzes the interconversion of L-alanine and D-alanine. May also act on other amino acids.</text>
</comment>
<evidence type="ECO:0000313" key="9">
    <source>
        <dbReference type="EMBL" id="GLR72437.1"/>
    </source>
</evidence>
<evidence type="ECO:0000256" key="1">
    <source>
        <dbReference type="ARBA" id="ARBA00000316"/>
    </source>
</evidence>
<dbReference type="FunFam" id="3.20.20.10:FF:000002">
    <property type="entry name" value="Alanine racemase"/>
    <property type="match status" value="1"/>
</dbReference>
<evidence type="ECO:0000256" key="7">
    <source>
        <dbReference type="PIRSR" id="PIRSR600821-52"/>
    </source>
</evidence>
<feature type="binding site" evidence="5 7">
    <location>
        <position position="302"/>
    </location>
    <ligand>
        <name>substrate</name>
    </ligand>
</feature>
<feature type="binding site" evidence="5 7">
    <location>
        <position position="133"/>
    </location>
    <ligand>
        <name>substrate</name>
    </ligand>
</feature>
<dbReference type="Proteomes" id="UP001156601">
    <property type="component" value="Unassembled WGS sequence"/>
</dbReference>
<evidence type="ECO:0000256" key="2">
    <source>
        <dbReference type="ARBA" id="ARBA00001933"/>
    </source>
</evidence>
<sequence>MARGTYATINLDALVYNFLQVKHLSPRSKHVAVIKADAYGNGAIPVAKALTPYTNMFAVAFLEEAIALREAGITLPILVLQGPYAYQELENTKTLNLHWVLHTETQLAWFSEYLSHSDIQGHQWVKVDSGMHRLGLPMNEFDDLMRRYPTVMSNKCVIMTHLAAADEDDQTQTNIQINSFLSKVSASDFALSIANSAGAIALPKARQNFNRIGISTYGSTPFCSDRQITLRPVMTLSAPIIAVREIPKGDTVGYGMTWQATKPTTIATVAIGYADGYPRHAQNGTPAVLHNRRISLVGRVSMDMITYDISNVENVKIGDMVELWGNQLPINEIASYVGTIGYELMTRVSKRVPRKYIHAKEKT</sequence>
<feature type="active site" description="Proton acceptor; specific for D-alanine" evidence="5">
    <location>
        <position position="35"/>
    </location>
</feature>
<comment type="pathway">
    <text evidence="5">Amino-acid biosynthesis; D-alanine biosynthesis; D-alanine from L-alanine: step 1/1.</text>
</comment>
<dbReference type="Pfam" id="PF01168">
    <property type="entry name" value="Ala_racemase_N"/>
    <property type="match status" value="1"/>
</dbReference>
<dbReference type="InterPro" id="IPR009006">
    <property type="entry name" value="Ala_racemase/Decarboxylase_C"/>
</dbReference>
<dbReference type="AlphaFoldDB" id="A0AA37WJR9"/>
<comment type="similarity">
    <text evidence="5">Belongs to the alanine racemase family.</text>
</comment>
<dbReference type="NCBIfam" id="TIGR00492">
    <property type="entry name" value="alr"/>
    <property type="match status" value="1"/>
</dbReference>
<comment type="cofactor">
    <cofactor evidence="2 5 6">
        <name>pyridoxal 5'-phosphate</name>
        <dbReference type="ChEBI" id="CHEBI:597326"/>
    </cofactor>
</comment>
<dbReference type="SUPFAM" id="SSF51419">
    <property type="entry name" value="PLP-binding barrel"/>
    <property type="match status" value="1"/>
</dbReference>
<organism evidence="9 10">
    <name type="scientific">Agaribacter marinus</name>
    <dbReference type="NCBI Taxonomy" id="1431249"/>
    <lineage>
        <taxon>Bacteria</taxon>
        <taxon>Pseudomonadati</taxon>
        <taxon>Pseudomonadota</taxon>
        <taxon>Gammaproteobacteria</taxon>
        <taxon>Alteromonadales</taxon>
        <taxon>Alteromonadaceae</taxon>
        <taxon>Agaribacter</taxon>
    </lineage>
</organism>
<dbReference type="RefSeq" id="WP_284218847.1">
    <property type="nucleotide sequence ID" value="NZ_BSOT01000009.1"/>
</dbReference>
<dbReference type="SUPFAM" id="SSF50621">
    <property type="entry name" value="Alanine racemase C-terminal domain-like"/>
    <property type="match status" value="1"/>
</dbReference>
<dbReference type="EC" id="5.1.1.1" evidence="5"/>
<evidence type="ECO:0000256" key="3">
    <source>
        <dbReference type="ARBA" id="ARBA00022898"/>
    </source>
</evidence>
<dbReference type="Gene3D" id="3.20.20.10">
    <property type="entry name" value="Alanine racemase"/>
    <property type="match status" value="1"/>
</dbReference>
<comment type="catalytic activity">
    <reaction evidence="1 5">
        <text>L-alanine = D-alanine</text>
        <dbReference type="Rhea" id="RHEA:20249"/>
        <dbReference type="ChEBI" id="CHEBI:57416"/>
        <dbReference type="ChEBI" id="CHEBI:57972"/>
        <dbReference type="EC" id="5.1.1.1"/>
    </reaction>
</comment>
<reference evidence="9" key="2">
    <citation type="submission" date="2023-01" db="EMBL/GenBank/DDBJ databases">
        <title>Draft genome sequence of Agaribacter marinus strain NBRC 110023.</title>
        <authorList>
            <person name="Sun Q."/>
            <person name="Mori K."/>
        </authorList>
    </citation>
    <scope>NUCLEOTIDE SEQUENCE</scope>
    <source>
        <strain evidence="9">NBRC 110023</strain>
    </source>
</reference>
<dbReference type="PANTHER" id="PTHR30511:SF0">
    <property type="entry name" value="ALANINE RACEMASE, CATABOLIC-RELATED"/>
    <property type="match status" value="1"/>
</dbReference>
<dbReference type="GO" id="GO:0008784">
    <property type="term" value="F:alanine racemase activity"/>
    <property type="evidence" value="ECO:0007669"/>
    <property type="project" value="UniProtKB-UniRule"/>
</dbReference>
<dbReference type="InterPro" id="IPR029066">
    <property type="entry name" value="PLP-binding_barrel"/>
</dbReference>
<keyword evidence="3 5" id="KW-0663">Pyridoxal phosphate</keyword>
<dbReference type="Gene3D" id="2.40.37.10">
    <property type="entry name" value="Lyase, Ornithine Decarboxylase, Chain A, domain 1"/>
    <property type="match status" value="1"/>
</dbReference>
<reference evidence="9" key="1">
    <citation type="journal article" date="2014" name="Int. J. Syst. Evol. Microbiol.">
        <title>Complete genome sequence of Corynebacterium casei LMG S-19264T (=DSM 44701T), isolated from a smear-ripened cheese.</title>
        <authorList>
            <consortium name="US DOE Joint Genome Institute (JGI-PGF)"/>
            <person name="Walter F."/>
            <person name="Albersmeier A."/>
            <person name="Kalinowski J."/>
            <person name="Ruckert C."/>
        </authorList>
    </citation>
    <scope>NUCLEOTIDE SEQUENCE</scope>
    <source>
        <strain evidence="9">NBRC 110023</strain>
    </source>
</reference>
<dbReference type="GO" id="GO:0030632">
    <property type="term" value="P:D-alanine biosynthetic process"/>
    <property type="evidence" value="ECO:0007669"/>
    <property type="project" value="UniProtKB-UniRule"/>
</dbReference>
<dbReference type="InterPro" id="IPR011079">
    <property type="entry name" value="Ala_racemase_C"/>
</dbReference>
<feature type="modified residue" description="N6-(pyridoxal phosphate)lysine" evidence="5 6">
    <location>
        <position position="35"/>
    </location>
</feature>
<evidence type="ECO:0000259" key="8">
    <source>
        <dbReference type="SMART" id="SM01005"/>
    </source>
</evidence>
<dbReference type="InterPro" id="IPR001608">
    <property type="entry name" value="Ala_racemase_N"/>
</dbReference>
<dbReference type="HAMAP" id="MF_01201">
    <property type="entry name" value="Ala_racemase"/>
    <property type="match status" value="1"/>
</dbReference>
<name>A0AA37WJR9_9ALTE</name>
<dbReference type="SMART" id="SM01005">
    <property type="entry name" value="Ala_racemase_C"/>
    <property type="match status" value="1"/>
</dbReference>
<feature type="active site" description="Proton acceptor; specific for L-alanine" evidence="5">
    <location>
        <position position="254"/>
    </location>
</feature>
<comment type="caution">
    <text evidence="9">The sequence shown here is derived from an EMBL/GenBank/DDBJ whole genome shotgun (WGS) entry which is preliminary data.</text>
</comment>
<dbReference type="Pfam" id="PF00842">
    <property type="entry name" value="Ala_racemase_C"/>
    <property type="match status" value="1"/>
</dbReference>
<feature type="domain" description="Alanine racemase C-terminal" evidence="8">
    <location>
        <begin position="233"/>
        <end position="357"/>
    </location>
</feature>
<dbReference type="GO" id="GO:0005829">
    <property type="term" value="C:cytosol"/>
    <property type="evidence" value="ECO:0007669"/>
    <property type="project" value="TreeGrafter"/>
</dbReference>
<gene>
    <name evidence="9" type="primary">alr1</name>
    <name evidence="9" type="ORF">GCM10007852_33450</name>
</gene>
<dbReference type="PANTHER" id="PTHR30511">
    <property type="entry name" value="ALANINE RACEMASE"/>
    <property type="match status" value="1"/>
</dbReference>
<accession>A0AA37WJR9</accession>
<dbReference type="PROSITE" id="PS00395">
    <property type="entry name" value="ALANINE_RACEMASE"/>
    <property type="match status" value="1"/>
</dbReference>
<keyword evidence="10" id="KW-1185">Reference proteome</keyword>
<dbReference type="GO" id="GO:0030170">
    <property type="term" value="F:pyridoxal phosphate binding"/>
    <property type="evidence" value="ECO:0007669"/>
    <property type="project" value="UniProtKB-UniRule"/>
</dbReference>
<dbReference type="InterPro" id="IPR020622">
    <property type="entry name" value="Ala_racemase_pyridoxalP-BS"/>
</dbReference>
<evidence type="ECO:0000313" key="10">
    <source>
        <dbReference type="Proteomes" id="UP001156601"/>
    </source>
</evidence>
<evidence type="ECO:0000256" key="4">
    <source>
        <dbReference type="ARBA" id="ARBA00023235"/>
    </source>
</evidence>